<evidence type="ECO:0000256" key="3">
    <source>
        <dbReference type="ARBA" id="ARBA00022692"/>
    </source>
</evidence>
<name>A0A1W2GEM0_REIFA</name>
<dbReference type="InterPro" id="IPR032816">
    <property type="entry name" value="VTT_dom"/>
</dbReference>
<evidence type="ECO:0000256" key="1">
    <source>
        <dbReference type="ARBA" id="ARBA00004651"/>
    </source>
</evidence>
<gene>
    <name evidence="8" type="ORF">SAMN04488029_2339</name>
</gene>
<evidence type="ECO:0000256" key="4">
    <source>
        <dbReference type="ARBA" id="ARBA00022989"/>
    </source>
</evidence>
<evidence type="ECO:0000256" key="6">
    <source>
        <dbReference type="RuleBase" id="RU366058"/>
    </source>
</evidence>
<organism evidence="8 9">
    <name type="scientific">Reichenbachiella faecimaris</name>
    <dbReference type="NCBI Taxonomy" id="692418"/>
    <lineage>
        <taxon>Bacteria</taxon>
        <taxon>Pseudomonadati</taxon>
        <taxon>Bacteroidota</taxon>
        <taxon>Cytophagia</taxon>
        <taxon>Cytophagales</taxon>
        <taxon>Reichenbachiellaceae</taxon>
        <taxon>Reichenbachiella</taxon>
    </lineage>
</organism>
<dbReference type="GO" id="GO:0005886">
    <property type="term" value="C:plasma membrane"/>
    <property type="evidence" value="ECO:0007669"/>
    <property type="project" value="UniProtKB-SubCell"/>
</dbReference>
<keyword evidence="5 6" id="KW-0472">Membrane</keyword>
<dbReference type="PANTHER" id="PTHR12677:SF59">
    <property type="entry name" value="GOLGI APPARATUS MEMBRANE PROTEIN TVP38-RELATED"/>
    <property type="match status" value="1"/>
</dbReference>
<dbReference type="Proteomes" id="UP000192472">
    <property type="component" value="Unassembled WGS sequence"/>
</dbReference>
<evidence type="ECO:0000256" key="2">
    <source>
        <dbReference type="ARBA" id="ARBA00022475"/>
    </source>
</evidence>
<evidence type="ECO:0000259" key="7">
    <source>
        <dbReference type="Pfam" id="PF09335"/>
    </source>
</evidence>
<keyword evidence="4 6" id="KW-1133">Transmembrane helix</keyword>
<accession>A0A1W2GEM0</accession>
<proteinExistence type="inferred from homology"/>
<feature type="transmembrane region" description="Helical" evidence="6">
    <location>
        <begin position="67"/>
        <end position="86"/>
    </location>
</feature>
<dbReference type="STRING" id="692418.SAMN04488029_2339"/>
<evidence type="ECO:0000313" key="9">
    <source>
        <dbReference type="Proteomes" id="UP000192472"/>
    </source>
</evidence>
<feature type="transmembrane region" description="Helical" evidence="6">
    <location>
        <begin position="31"/>
        <end position="55"/>
    </location>
</feature>
<dbReference type="EMBL" id="FWYF01000002">
    <property type="protein sequence ID" value="SMD35095.1"/>
    <property type="molecule type" value="Genomic_DNA"/>
</dbReference>
<sequence length="204" mass="23020">MIWMTIIPWLSTLTITYVVLAEEDWIRTFTLSSWLYFFIISIFSMGLAITPTTFISLLGGYFLGVKAVLPVVISYQLASLVGFFLAQRMDNNARHWIQKRFPKSASIFDNVEKQPWLTTFLARISPALPFGLMNVVLAISGVRLAPFIFGGLIGMLPRTLLFIWIGSQASFLIEALETKDHLVWLIVLSGIGIFGLYKLLKPKP</sequence>
<keyword evidence="2 6" id="KW-1003">Cell membrane</keyword>
<evidence type="ECO:0000313" key="8">
    <source>
        <dbReference type="EMBL" id="SMD35095.1"/>
    </source>
</evidence>
<protein>
    <recommendedName>
        <fullName evidence="6">TVP38/TMEM64 family membrane protein</fullName>
    </recommendedName>
</protein>
<keyword evidence="3 6" id="KW-0812">Transmembrane</keyword>
<comment type="similarity">
    <text evidence="6">Belongs to the TVP38/TMEM64 family.</text>
</comment>
<comment type="caution">
    <text evidence="6">Lacks conserved residue(s) required for the propagation of feature annotation.</text>
</comment>
<dbReference type="InterPro" id="IPR015414">
    <property type="entry name" value="TMEM64"/>
</dbReference>
<reference evidence="8 9" key="1">
    <citation type="submission" date="2017-04" db="EMBL/GenBank/DDBJ databases">
        <authorList>
            <person name="Afonso C.L."/>
            <person name="Miller P.J."/>
            <person name="Scott M.A."/>
            <person name="Spackman E."/>
            <person name="Goraichik I."/>
            <person name="Dimitrov K.M."/>
            <person name="Suarez D.L."/>
            <person name="Swayne D.E."/>
        </authorList>
    </citation>
    <scope>NUCLEOTIDE SEQUENCE [LARGE SCALE GENOMIC DNA]</scope>
    <source>
        <strain evidence="8 9">DSM 26133</strain>
    </source>
</reference>
<keyword evidence="9" id="KW-1185">Reference proteome</keyword>
<dbReference type="AlphaFoldDB" id="A0A1W2GEM0"/>
<comment type="subcellular location">
    <subcellularLocation>
        <location evidence="1 6">Cell membrane</location>
        <topology evidence="1 6">Multi-pass membrane protein</topology>
    </subcellularLocation>
</comment>
<dbReference type="PANTHER" id="PTHR12677">
    <property type="entry name" value="GOLGI APPARATUS MEMBRANE PROTEIN TVP38-RELATED"/>
    <property type="match status" value="1"/>
</dbReference>
<evidence type="ECO:0000256" key="5">
    <source>
        <dbReference type="ARBA" id="ARBA00023136"/>
    </source>
</evidence>
<dbReference type="Pfam" id="PF09335">
    <property type="entry name" value="VTT_dom"/>
    <property type="match status" value="1"/>
</dbReference>
<feature type="domain" description="VTT" evidence="7">
    <location>
        <begin position="51"/>
        <end position="167"/>
    </location>
</feature>
<feature type="transmembrane region" description="Helical" evidence="6">
    <location>
        <begin position="182"/>
        <end position="200"/>
    </location>
</feature>